<evidence type="ECO:0000256" key="1">
    <source>
        <dbReference type="SAM" id="SignalP"/>
    </source>
</evidence>
<protein>
    <submittedName>
        <fullName evidence="2">Uncharacterized protein</fullName>
    </submittedName>
</protein>
<accession>A0AA35VKM1</accession>
<reference evidence="2" key="1">
    <citation type="submission" date="2023-04" db="EMBL/GenBank/DDBJ databases">
        <authorList>
            <person name="Vijverberg K."/>
            <person name="Xiong W."/>
            <person name="Schranz E."/>
        </authorList>
    </citation>
    <scope>NUCLEOTIDE SEQUENCE</scope>
</reference>
<keyword evidence="1" id="KW-0732">Signal</keyword>
<name>A0AA35VKM1_LACSI</name>
<dbReference type="EMBL" id="OX465078">
    <property type="protein sequence ID" value="CAI9270668.1"/>
    <property type="molecule type" value="Genomic_DNA"/>
</dbReference>
<organism evidence="2 3">
    <name type="scientific">Lactuca saligna</name>
    <name type="common">Willowleaf lettuce</name>
    <dbReference type="NCBI Taxonomy" id="75948"/>
    <lineage>
        <taxon>Eukaryota</taxon>
        <taxon>Viridiplantae</taxon>
        <taxon>Streptophyta</taxon>
        <taxon>Embryophyta</taxon>
        <taxon>Tracheophyta</taxon>
        <taxon>Spermatophyta</taxon>
        <taxon>Magnoliopsida</taxon>
        <taxon>eudicotyledons</taxon>
        <taxon>Gunneridae</taxon>
        <taxon>Pentapetalae</taxon>
        <taxon>asterids</taxon>
        <taxon>campanulids</taxon>
        <taxon>Asterales</taxon>
        <taxon>Asteraceae</taxon>
        <taxon>Cichorioideae</taxon>
        <taxon>Cichorieae</taxon>
        <taxon>Lactucinae</taxon>
        <taxon>Lactuca</taxon>
    </lineage>
</organism>
<evidence type="ECO:0000313" key="3">
    <source>
        <dbReference type="Proteomes" id="UP001177003"/>
    </source>
</evidence>
<dbReference type="AlphaFoldDB" id="A0AA35VKM1"/>
<feature type="chain" id="PRO_5041334643" evidence="1">
    <location>
        <begin position="21"/>
        <end position="275"/>
    </location>
</feature>
<feature type="signal peptide" evidence="1">
    <location>
        <begin position="1"/>
        <end position="20"/>
    </location>
</feature>
<sequence>MLSVSLLLPPFLFSSSFVLSLPKYSPITPPILYVQIYNRPYHPISFLHRLIYHSFSLIPATYPSFFHRFRYICFFILFSRQSPPLNPYTDHSKPSITLNVYFFYYSTASHLIDVTSSPSTASPPQGSRPRIRLYSLLQFDYGPPKDADKFAWKPNAGVEINETEVGGRFRPLSNITGVCPKCKDQINGNANTAKYKPLTEPAKCDDSSFHRPFSFNLTDFGAVGDGITLNTKAFEDAVSTISKLRKRVLLFLTTATFYFEKDNNVIDKLISGAFI</sequence>
<dbReference type="InterPro" id="IPR011050">
    <property type="entry name" value="Pectin_lyase_fold/virulence"/>
</dbReference>
<proteinExistence type="predicted"/>
<dbReference type="PANTHER" id="PTHR22876:SF5">
    <property type="entry name" value="CHROMOSOME 9 OPEN READING FRAME 85"/>
    <property type="match status" value="1"/>
</dbReference>
<dbReference type="Gene3D" id="2.160.20.10">
    <property type="entry name" value="Single-stranded right-handed beta-helix, Pectin lyase-like"/>
    <property type="match status" value="1"/>
</dbReference>
<dbReference type="SUPFAM" id="SSF51126">
    <property type="entry name" value="Pectin lyase-like"/>
    <property type="match status" value="1"/>
</dbReference>
<dbReference type="InterPro" id="IPR019351">
    <property type="entry name" value="DUF2039"/>
</dbReference>
<dbReference type="PANTHER" id="PTHR22876">
    <property type="entry name" value="ZGC:101016"/>
    <property type="match status" value="1"/>
</dbReference>
<keyword evidence="3" id="KW-1185">Reference proteome</keyword>
<dbReference type="InterPro" id="IPR012334">
    <property type="entry name" value="Pectin_lyas_fold"/>
</dbReference>
<evidence type="ECO:0000313" key="2">
    <source>
        <dbReference type="EMBL" id="CAI9270668.1"/>
    </source>
</evidence>
<dbReference type="Pfam" id="PF10217">
    <property type="entry name" value="DUF2039"/>
    <property type="match status" value="1"/>
</dbReference>
<dbReference type="Proteomes" id="UP001177003">
    <property type="component" value="Chromosome 2"/>
</dbReference>
<gene>
    <name evidence="2" type="ORF">LSALG_LOCUS10970</name>
</gene>